<dbReference type="GO" id="GO:0005829">
    <property type="term" value="C:cytosol"/>
    <property type="evidence" value="ECO:0007669"/>
    <property type="project" value="UniProtKB-SubCell"/>
</dbReference>
<evidence type="ECO:0000256" key="1">
    <source>
        <dbReference type="ARBA" id="ARBA00022490"/>
    </source>
</evidence>
<dbReference type="PANTHER" id="PTHR28242:SF52">
    <property type="entry name" value="PHOSPHORELAY INTERMEDIATE PROTEIN YPD1"/>
    <property type="match status" value="1"/>
</dbReference>
<dbReference type="Proteomes" id="UP001293593">
    <property type="component" value="Unassembled WGS sequence"/>
</dbReference>
<sequence length="151" mass="17148">MESVVRLQRQLVDYTASLFQEGYLDEQFIQLRQLQDESNPQFAVEVVSLFFEEAERLLDELAKGLSQENTDFKRLDAQVHQLKGSSSSIGAQRVGRICIAFRNYCEMQNVEGCLNSLQQVRQEYSSVKSKLETLFKMERQLSAAGGSVSSP</sequence>
<organism evidence="9 10">
    <name type="scientific">Acacia crassicarpa</name>
    <name type="common">northern wattle</name>
    <dbReference type="NCBI Taxonomy" id="499986"/>
    <lineage>
        <taxon>Eukaryota</taxon>
        <taxon>Viridiplantae</taxon>
        <taxon>Streptophyta</taxon>
        <taxon>Embryophyta</taxon>
        <taxon>Tracheophyta</taxon>
        <taxon>Spermatophyta</taxon>
        <taxon>Magnoliopsida</taxon>
        <taxon>eudicotyledons</taxon>
        <taxon>Gunneridae</taxon>
        <taxon>Pentapetalae</taxon>
        <taxon>rosids</taxon>
        <taxon>fabids</taxon>
        <taxon>Fabales</taxon>
        <taxon>Fabaceae</taxon>
        <taxon>Caesalpinioideae</taxon>
        <taxon>mimosoid clade</taxon>
        <taxon>Acacieae</taxon>
        <taxon>Acacia</taxon>
    </lineage>
</organism>
<comment type="domain">
    <text evidence="7">Histidine-containing phosphotransfer domain (HPt) contains an active histidine that mediates the phosphotransfer.</text>
</comment>
<dbReference type="PROSITE" id="PS50894">
    <property type="entry name" value="HPT"/>
    <property type="match status" value="1"/>
</dbReference>
<dbReference type="Pfam" id="PF01627">
    <property type="entry name" value="Hpt"/>
    <property type="match status" value="1"/>
</dbReference>
<dbReference type="CDD" id="cd00088">
    <property type="entry name" value="HPT"/>
    <property type="match status" value="1"/>
</dbReference>
<dbReference type="FunFam" id="1.20.120.160:FF:000001">
    <property type="entry name" value="Histidine-containing phosphotransfer protein 1"/>
    <property type="match status" value="1"/>
</dbReference>
<comment type="caution">
    <text evidence="9">The sequence shown here is derived from an EMBL/GenBank/DDBJ whole genome shotgun (WGS) entry which is preliminary data.</text>
</comment>
<dbReference type="Gene3D" id="1.20.120.160">
    <property type="entry name" value="HPT domain"/>
    <property type="match status" value="1"/>
</dbReference>
<keyword evidence="3" id="KW-0007">Acetylation</keyword>
<keyword evidence="2 7" id="KW-0932">Cytokinin signaling pathway</keyword>
<evidence type="ECO:0000313" key="10">
    <source>
        <dbReference type="Proteomes" id="UP001293593"/>
    </source>
</evidence>
<dbReference type="SUPFAM" id="SSF47226">
    <property type="entry name" value="Histidine-containing phosphotransfer domain, HPT domain"/>
    <property type="match status" value="1"/>
</dbReference>
<evidence type="ECO:0000313" key="9">
    <source>
        <dbReference type="EMBL" id="KAK4282837.1"/>
    </source>
</evidence>
<keyword evidence="5" id="KW-0539">Nucleus</keyword>
<dbReference type="InterPro" id="IPR008207">
    <property type="entry name" value="Sig_transdc_His_kin_Hpt_dom"/>
</dbReference>
<evidence type="ECO:0000256" key="5">
    <source>
        <dbReference type="ARBA" id="ARBA00023242"/>
    </source>
</evidence>
<comment type="function">
    <text evidence="7">Functions as a two-component phosphorelay mediators between cytokinin sensor histidine kinases and response regulators (B-type ARRs). Plays an important role in propagating cytokinin signal transduction.</text>
</comment>
<evidence type="ECO:0000256" key="2">
    <source>
        <dbReference type="ARBA" id="ARBA00022864"/>
    </source>
</evidence>
<evidence type="ECO:0000256" key="3">
    <source>
        <dbReference type="ARBA" id="ARBA00022990"/>
    </source>
</evidence>
<name>A0AAE1N4V6_9FABA</name>
<feature type="domain" description="HPt" evidence="8">
    <location>
        <begin position="39"/>
        <end position="144"/>
    </location>
</feature>
<dbReference type="PANTHER" id="PTHR28242">
    <property type="entry name" value="PHOSPHORELAY INTERMEDIATE PROTEIN YPD1"/>
    <property type="match status" value="1"/>
</dbReference>
<dbReference type="GO" id="GO:0009736">
    <property type="term" value="P:cytokinin-activated signaling pathway"/>
    <property type="evidence" value="ECO:0007669"/>
    <property type="project" value="UniProtKB-KW"/>
</dbReference>
<keyword evidence="1" id="KW-0963">Cytoplasm</keyword>
<gene>
    <name evidence="9" type="ORF">QN277_014165</name>
</gene>
<dbReference type="AlphaFoldDB" id="A0AAE1N4V6"/>
<evidence type="ECO:0000256" key="4">
    <source>
        <dbReference type="ARBA" id="ARBA00023012"/>
    </source>
</evidence>
<dbReference type="InterPro" id="IPR045871">
    <property type="entry name" value="AHP1-5/YPD1"/>
</dbReference>
<keyword evidence="10" id="KW-1185">Reference proteome</keyword>
<evidence type="ECO:0000256" key="7">
    <source>
        <dbReference type="RuleBase" id="RU369004"/>
    </source>
</evidence>
<dbReference type="EMBL" id="JAWXYG010000002">
    <property type="protein sequence ID" value="KAK4282837.1"/>
    <property type="molecule type" value="Genomic_DNA"/>
</dbReference>
<dbReference type="GO" id="GO:0043424">
    <property type="term" value="F:protein histidine kinase binding"/>
    <property type="evidence" value="ECO:0007669"/>
    <property type="project" value="UniProtKB-UniRule"/>
</dbReference>
<protein>
    <recommendedName>
        <fullName evidence="7">Histidine-containing phosphotransfer protein</fullName>
    </recommendedName>
</protein>
<dbReference type="InterPro" id="IPR036641">
    <property type="entry name" value="HPT_dom_sf"/>
</dbReference>
<reference evidence="9" key="1">
    <citation type="submission" date="2023-10" db="EMBL/GenBank/DDBJ databases">
        <title>Chromosome-level genome of the transformable northern wattle, Acacia crassicarpa.</title>
        <authorList>
            <person name="Massaro I."/>
            <person name="Sinha N.R."/>
            <person name="Poethig S."/>
            <person name="Leichty A.R."/>
        </authorList>
    </citation>
    <scope>NUCLEOTIDE SEQUENCE</scope>
    <source>
        <strain evidence="9">Acra3RX</strain>
        <tissue evidence="9">Leaf</tissue>
    </source>
</reference>
<feature type="modified residue" description="Phosphohistidine" evidence="6">
    <location>
        <position position="80"/>
    </location>
</feature>
<evidence type="ECO:0000256" key="6">
    <source>
        <dbReference type="PROSITE-ProRule" id="PRU00110"/>
    </source>
</evidence>
<dbReference type="GO" id="GO:0009927">
    <property type="term" value="F:histidine phosphotransfer kinase activity"/>
    <property type="evidence" value="ECO:0007669"/>
    <property type="project" value="UniProtKB-UniRule"/>
</dbReference>
<comment type="subcellular location">
    <subcellularLocation>
        <location evidence="7">Cytoplasm</location>
        <location evidence="7">Cytosol</location>
    </subcellularLocation>
    <subcellularLocation>
        <location evidence="7">Nucleus</location>
    </subcellularLocation>
</comment>
<evidence type="ECO:0000259" key="8">
    <source>
        <dbReference type="PROSITE" id="PS50894"/>
    </source>
</evidence>
<proteinExistence type="predicted"/>
<keyword evidence="4 7" id="KW-0902">Two-component regulatory system</keyword>
<keyword evidence="6" id="KW-0597">Phosphoprotein</keyword>
<accession>A0AAE1N4V6</accession>
<dbReference type="GO" id="GO:0005634">
    <property type="term" value="C:nucleus"/>
    <property type="evidence" value="ECO:0007669"/>
    <property type="project" value="UniProtKB-SubCell"/>
</dbReference>
<dbReference type="GO" id="GO:0000160">
    <property type="term" value="P:phosphorelay signal transduction system"/>
    <property type="evidence" value="ECO:0007669"/>
    <property type="project" value="UniProtKB-UniRule"/>
</dbReference>